<keyword evidence="1" id="KW-0175">Coiled coil</keyword>
<protein>
    <submittedName>
        <fullName evidence="2">Uncharacterized protein</fullName>
    </submittedName>
</protein>
<organism evidence="2 3">
    <name type="scientific">candidate division TA06 bacterium</name>
    <dbReference type="NCBI Taxonomy" id="2250710"/>
    <lineage>
        <taxon>Bacteria</taxon>
        <taxon>Bacteria division TA06</taxon>
    </lineage>
</organism>
<accession>A0A523UUP4</accession>
<evidence type="ECO:0000313" key="3">
    <source>
        <dbReference type="Proteomes" id="UP000315525"/>
    </source>
</evidence>
<reference evidence="2 3" key="1">
    <citation type="submission" date="2019-03" db="EMBL/GenBank/DDBJ databases">
        <title>Metabolic potential of uncultured bacteria and archaea associated with petroleum seepage in deep-sea sediments.</title>
        <authorList>
            <person name="Dong X."/>
            <person name="Hubert C."/>
        </authorList>
    </citation>
    <scope>NUCLEOTIDE SEQUENCE [LARGE SCALE GENOMIC DNA]</scope>
    <source>
        <strain evidence="2">E44_bin18</strain>
    </source>
</reference>
<name>A0A523UUP4_UNCT6</name>
<evidence type="ECO:0000256" key="1">
    <source>
        <dbReference type="SAM" id="Coils"/>
    </source>
</evidence>
<dbReference type="AlphaFoldDB" id="A0A523UUP4"/>
<comment type="caution">
    <text evidence="2">The sequence shown here is derived from an EMBL/GenBank/DDBJ whole genome shotgun (WGS) entry which is preliminary data.</text>
</comment>
<evidence type="ECO:0000313" key="2">
    <source>
        <dbReference type="EMBL" id="TET46255.1"/>
    </source>
</evidence>
<dbReference type="Proteomes" id="UP000315525">
    <property type="component" value="Unassembled WGS sequence"/>
</dbReference>
<dbReference type="EMBL" id="SOJN01000062">
    <property type="protein sequence ID" value="TET46255.1"/>
    <property type="molecule type" value="Genomic_DNA"/>
</dbReference>
<sequence>MTRTALRNPLRHREGEYEIKFETYRFYLKCIVDFLRDEYNEWESFGEKAIERSQGLKRFSNPDQGYLNRFLKNAWNTEYIASNARFIDIDSVKINNQWKPIQVYYAIYTAGEALSYLVDGEKADSHRKCLRKLSDFLEKRRLPPWSFAFKGPCGKRRNEHYPVGFPRALSIPHNLRRQGVKPVEMIAKCLKAEHAHRFDEDFRKEKGRFKYKFDPGRTTILHFLYRLRIKSNYRDAEIFLADAPESDIKEFSENLSEFCFWTMLLFEVFIIRRCGYDCFADLLREYKSKNKDAKQLQKRLAFYEENSRQIAQRGS</sequence>
<gene>
    <name evidence="2" type="ORF">E3J62_04805</name>
</gene>
<feature type="coiled-coil region" evidence="1">
    <location>
        <begin position="279"/>
        <end position="313"/>
    </location>
</feature>
<proteinExistence type="predicted"/>